<gene>
    <name evidence="2" type="ORF">HYG87_04485</name>
</gene>
<reference evidence="2" key="1">
    <citation type="submission" date="2020-07" db="EMBL/GenBank/DDBJ databases">
        <title>Methanobacterium. sp. MethCan genome.</title>
        <authorList>
            <person name="Postec A."/>
            <person name="Quemeneur M."/>
        </authorList>
    </citation>
    <scope>NUCLEOTIDE SEQUENCE</scope>
    <source>
        <strain evidence="2">MethCAN</strain>
    </source>
</reference>
<accession>A0A8T8K3L1</accession>
<sequence length="152" mass="16993">MDIDDKIVPEEKLALITKIGPPEMIGVLIEDIAYWAGANKVKITGPPFAIYYSNPQSVPPEEFKYDVGFPIEGEVSGTDKIMIVTIPEHRVVYAMHKGPYSTLSQVYDSMVEFVLANNYDVIGSPKEIYINNPEEVPASELLTEIQFPVIKM</sequence>
<protein>
    <submittedName>
        <fullName evidence="2">GyrI-like domain-containing protein</fullName>
    </submittedName>
</protein>
<evidence type="ECO:0000259" key="1">
    <source>
        <dbReference type="SMART" id="SM00871"/>
    </source>
</evidence>
<name>A0A8T8K3L1_9EURY</name>
<dbReference type="EMBL" id="CP058560">
    <property type="protein sequence ID" value="QUH23078.1"/>
    <property type="molecule type" value="Genomic_DNA"/>
</dbReference>
<feature type="domain" description="AraC effector-binding" evidence="1">
    <location>
        <begin position="1"/>
        <end position="150"/>
    </location>
</feature>
<proteinExistence type="predicted"/>
<evidence type="ECO:0000313" key="3">
    <source>
        <dbReference type="Proteomes" id="UP000681041"/>
    </source>
</evidence>
<dbReference type="KEGG" id="meme:HYG87_04485"/>
<dbReference type="SUPFAM" id="SSF55136">
    <property type="entry name" value="Probable bacterial effector-binding domain"/>
    <property type="match status" value="1"/>
</dbReference>
<dbReference type="SMART" id="SM00871">
    <property type="entry name" value="AraC_E_bind"/>
    <property type="match status" value="1"/>
</dbReference>
<keyword evidence="3" id="KW-1185">Reference proteome</keyword>
<organism evidence="2 3">
    <name type="scientific">Methanobacterium alkalithermotolerans</name>
    <dbReference type="NCBI Taxonomy" id="2731220"/>
    <lineage>
        <taxon>Archaea</taxon>
        <taxon>Methanobacteriati</taxon>
        <taxon>Methanobacteriota</taxon>
        <taxon>Methanomada group</taxon>
        <taxon>Methanobacteria</taxon>
        <taxon>Methanobacteriales</taxon>
        <taxon>Methanobacteriaceae</taxon>
        <taxon>Methanobacterium</taxon>
    </lineage>
</organism>
<dbReference type="Pfam" id="PF06445">
    <property type="entry name" value="GyrI-like"/>
    <property type="match status" value="1"/>
</dbReference>
<dbReference type="InterPro" id="IPR010499">
    <property type="entry name" value="AraC_E-bd"/>
</dbReference>
<dbReference type="GeneID" id="64819996"/>
<dbReference type="Gene3D" id="3.20.80.10">
    <property type="entry name" value="Regulatory factor, effector binding domain"/>
    <property type="match status" value="1"/>
</dbReference>
<dbReference type="PANTHER" id="PTHR40055">
    <property type="entry name" value="TRANSCRIPTIONAL REGULATOR YGIV-RELATED"/>
    <property type="match status" value="1"/>
</dbReference>
<dbReference type="PANTHER" id="PTHR40055:SF1">
    <property type="entry name" value="TRANSCRIPTIONAL REGULATOR YGIV-RELATED"/>
    <property type="match status" value="1"/>
</dbReference>
<dbReference type="RefSeq" id="WP_211534026.1">
    <property type="nucleotide sequence ID" value="NZ_CP058560.1"/>
</dbReference>
<evidence type="ECO:0000313" key="2">
    <source>
        <dbReference type="EMBL" id="QUH23078.1"/>
    </source>
</evidence>
<dbReference type="InterPro" id="IPR050908">
    <property type="entry name" value="SmbC-like"/>
</dbReference>
<dbReference type="InterPro" id="IPR029442">
    <property type="entry name" value="GyrI-like"/>
</dbReference>
<dbReference type="InterPro" id="IPR011256">
    <property type="entry name" value="Reg_factor_effector_dom_sf"/>
</dbReference>
<dbReference type="AlphaFoldDB" id="A0A8T8K3L1"/>
<dbReference type="Proteomes" id="UP000681041">
    <property type="component" value="Chromosome"/>
</dbReference>
<dbReference type="OrthoDB" id="104532at2157"/>